<feature type="compositionally biased region" description="Polar residues" evidence="1">
    <location>
        <begin position="16"/>
        <end position="27"/>
    </location>
</feature>
<reference evidence="3 4" key="1">
    <citation type="journal article" date="2018" name="Evol. Lett.">
        <title>Horizontal gene cluster transfer increased hallucinogenic mushroom diversity.</title>
        <authorList>
            <person name="Reynolds H.T."/>
            <person name="Vijayakumar V."/>
            <person name="Gluck-Thaler E."/>
            <person name="Korotkin H.B."/>
            <person name="Matheny P.B."/>
            <person name="Slot J.C."/>
        </authorList>
    </citation>
    <scope>NUCLEOTIDE SEQUENCE [LARGE SCALE GENOMIC DNA]</scope>
    <source>
        <strain evidence="3 4">2631</strain>
    </source>
</reference>
<protein>
    <recommendedName>
        <fullName evidence="2">CxC2-like cysteine cluster KDZ transposase-associated domain-containing protein</fullName>
    </recommendedName>
</protein>
<name>A0A409XG83_PSICY</name>
<proteinExistence type="predicted"/>
<comment type="caution">
    <text evidence="3">The sequence shown here is derived from an EMBL/GenBank/DDBJ whole genome shotgun (WGS) entry which is preliminary data.</text>
</comment>
<dbReference type="Proteomes" id="UP000283269">
    <property type="component" value="Unassembled WGS sequence"/>
</dbReference>
<dbReference type="PANTHER" id="PTHR33096">
    <property type="entry name" value="CXC2 DOMAIN-CONTAINING PROTEIN"/>
    <property type="match status" value="1"/>
</dbReference>
<evidence type="ECO:0000313" key="3">
    <source>
        <dbReference type="EMBL" id="PPQ89792.1"/>
    </source>
</evidence>
<dbReference type="STRING" id="93625.A0A409XG83"/>
<feature type="compositionally biased region" description="Polar residues" evidence="1">
    <location>
        <begin position="113"/>
        <end position="122"/>
    </location>
</feature>
<dbReference type="InterPro" id="IPR040521">
    <property type="entry name" value="KDZ"/>
</dbReference>
<feature type="compositionally biased region" description="Basic residues" evidence="1">
    <location>
        <begin position="1"/>
        <end position="15"/>
    </location>
</feature>
<sequence length="1068" mass="122637">MSHRKSRRQQARHHQGFTTVPDNDTSQSKHFTVEVQHRHDMLNASSDGRTRIYRNRFFGMFQALTDQDTWRRLGIHGLAQSSSNKLIDVDILDYDEELNQSIFGFEPLDPIWNDSSNANDTDPANEPKKKKSRPQPDNPLKEWVENDRERDLLEILRLDGRGDYKNTPFCHGCNTANAEYRCLDCDQIEMFCAQCAARNHTGNPLHCIERWNGLFFERSSLKALGLRVQLGHMTGHKCLNPRRSPGDSFVVVDSNGIHDIALDFCDCESAQPHAVQLLRLRWFPSTGTYPRTASTFRVLKRFHLAAFESKFSSYEFYNSLARNTDNTGLYTEKDRYDEFMRTYRKWTNLTMAKRAARGHDINGLGATKPGECALLCPACPQPGKNLPDGWENEPPEKGWIYGLFLAIDANFRLTRRHVSSEERDPALADGWAFFVENAPYVTHLKNFWHIKQPKSTCVNHEACNNSEKEVQGKSVTGGGTADCARHNFKRPLGFGDLQKGERYLNMDYIFFSSIRNTTLRYLFASYDIACQWYKNVYERLKILPPSLRLSNSINNVAYLVPKFHISAHIQECLLNFSFNTTRYVGRTDGEAPERGWSGVNALATSTREMGPGNCRDTLDDHFNDWNWKKITGLGASLLKKIKAAVPEATDHTLQLRQFEKVVPTEDLKIWTRQVELWENDNTLPNPFRANYRTVSEKEVRLALAENATEDVVVHSNVHPSILITQGLHLEENQRKLARNVRDLGQHATLTQMRVVQEASNRLRRQITSWIELQTLYMPHTAALRQKDAMANSEGIPSVRTEKMPLYLPSALSEIDPCDKSLRIFEWKLRQGQAFDALHEMRQNLRVGSHYIKHKKRFSRGVAQNTRSNTTIQNLHTKAKHAAEKYQIAQAAMVSLAPYISDEATPGWENDLRPLRDEDVRSLSEGRKGESEGKRTVSWIWLTEGMAVGNTDERLHEGELNCEFRCCRAMTDLIDQHSELSGVKPVHEQCWHADWWRERGGILEHVDEISKEGLEAYRQRQASLRLSLRDRFKANWKDVDLFVQMGKYAIEMGEDDDVDVSNTIVQSSD</sequence>
<accession>A0A409XG83</accession>
<dbReference type="EMBL" id="NHYD01001823">
    <property type="protein sequence ID" value="PPQ89792.1"/>
    <property type="molecule type" value="Genomic_DNA"/>
</dbReference>
<dbReference type="OrthoDB" id="3261436at2759"/>
<dbReference type="PANTHER" id="PTHR33096:SF1">
    <property type="entry name" value="CXC1-LIKE CYSTEINE CLUSTER ASSOCIATED WITH KDZ TRANSPOSASES DOMAIN-CONTAINING PROTEIN"/>
    <property type="match status" value="1"/>
</dbReference>
<feature type="region of interest" description="Disordered" evidence="1">
    <location>
        <begin position="113"/>
        <end position="141"/>
    </location>
</feature>
<dbReference type="Pfam" id="PF18758">
    <property type="entry name" value="KDZ"/>
    <property type="match status" value="1"/>
</dbReference>
<dbReference type="InParanoid" id="A0A409XG83"/>
<feature type="domain" description="CxC2-like cysteine cluster KDZ transposase-associated" evidence="2">
    <location>
        <begin position="221"/>
        <end position="328"/>
    </location>
</feature>
<organism evidence="3 4">
    <name type="scientific">Psilocybe cyanescens</name>
    <dbReference type="NCBI Taxonomy" id="93625"/>
    <lineage>
        <taxon>Eukaryota</taxon>
        <taxon>Fungi</taxon>
        <taxon>Dikarya</taxon>
        <taxon>Basidiomycota</taxon>
        <taxon>Agaricomycotina</taxon>
        <taxon>Agaricomycetes</taxon>
        <taxon>Agaricomycetidae</taxon>
        <taxon>Agaricales</taxon>
        <taxon>Agaricineae</taxon>
        <taxon>Strophariaceae</taxon>
        <taxon>Psilocybe</taxon>
    </lineage>
</organism>
<feature type="region of interest" description="Disordered" evidence="1">
    <location>
        <begin position="1"/>
        <end position="27"/>
    </location>
</feature>
<dbReference type="InterPro" id="IPR041457">
    <property type="entry name" value="CxC2_KDZ-assoc"/>
</dbReference>
<evidence type="ECO:0000256" key="1">
    <source>
        <dbReference type="SAM" id="MobiDB-lite"/>
    </source>
</evidence>
<gene>
    <name evidence="3" type="ORF">CVT25_008232</name>
</gene>
<keyword evidence="4" id="KW-1185">Reference proteome</keyword>
<evidence type="ECO:0000313" key="4">
    <source>
        <dbReference type="Proteomes" id="UP000283269"/>
    </source>
</evidence>
<dbReference type="Pfam" id="PF18803">
    <property type="entry name" value="CxC2"/>
    <property type="match status" value="1"/>
</dbReference>
<dbReference type="AlphaFoldDB" id="A0A409XG83"/>
<evidence type="ECO:0000259" key="2">
    <source>
        <dbReference type="Pfam" id="PF18803"/>
    </source>
</evidence>
<dbReference type="CDD" id="cd19757">
    <property type="entry name" value="Bbox1"/>
    <property type="match status" value="1"/>
</dbReference>